<dbReference type="Proteomes" id="UP001148662">
    <property type="component" value="Unassembled WGS sequence"/>
</dbReference>
<evidence type="ECO:0000313" key="2">
    <source>
        <dbReference type="Proteomes" id="UP001148662"/>
    </source>
</evidence>
<comment type="caution">
    <text evidence="1">The sequence shown here is derived from an EMBL/GenBank/DDBJ whole genome shotgun (WGS) entry which is preliminary data.</text>
</comment>
<dbReference type="EMBL" id="JANHOG010000507">
    <property type="protein sequence ID" value="KAJ3553716.1"/>
    <property type="molecule type" value="Genomic_DNA"/>
</dbReference>
<organism evidence="1 2">
    <name type="scientific">Phlebia brevispora</name>
    <dbReference type="NCBI Taxonomy" id="194682"/>
    <lineage>
        <taxon>Eukaryota</taxon>
        <taxon>Fungi</taxon>
        <taxon>Dikarya</taxon>
        <taxon>Basidiomycota</taxon>
        <taxon>Agaricomycotina</taxon>
        <taxon>Agaricomycetes</taxon>
        <taxon>Polyporales</taxon>
        <taxon>Meruliaceae</taxon>
        <taxon>Phlebia</taxon>
    </lineage>
</organism>
<gene>
    <name evidence="1" type="ORF">NM688_g3467</name>
</gene>
<accession>A0ACC1T5G2</accession>
<sequence length="152" mass="16956">MNLQSMGIPGEKLVKHNVFYMKRGTAIRLQEGRLESVTIFDASQDEIQPPEFLLIDGGGQRAREGRPFFARRLYCCRRRVSQLEKVVKTESDTIGDGNANNLAVRLEKLSLLVHTTLLGRPLTPPPSPRDLKLSSFGNQSLHPGDSKIVAMN</sequence>
<keyword evidence="2" id="KW-1185">Reference proteome</keyword>
<proteinExistence type="predicted"/>
<evidence type="ECO:0000313" key="1">
    <source>
        <dbReference type="EMBL" id="KAJ3553716.1"/>
    </source>
</evidence>
<name>A0ACC1T5G2_9APHY</name>
<reference evidence="1" key="1">
    <citation type="submission" date="2022-07" db="EMBL/GenBank/DDBJ databases">
        <title>Genome Sequence of Phlebia brevispora.</title>
        <authorList>
            <person name="Buettner E."/>
        </authorList>
    </citation>
    <scope>NUCLEOTIDE SEQUENCE</scope>
    <source>
        <strain evidence="1">MPL23</strain>
    </source>
</reference>
<protein>
    <submittedName>
        <fullName evidence="1">Uncharacterized protein</fullName>
    </submittedName>
</protein>